<keyword evidence="2" id="KW-0614">Plasmid</keyword>
<keyword evidence="1" id="KW-0732">Signal</keyword>
<gene>
    <name evidence="2" type="ORF">D1115_22465</name>
</gene>
<accession>A0ABN5PKG4</accession>
<reference evidence="2 3" key="1">
    <citation type="submission" date="2018-08" db="EMBL/GenBank/DDBJ databases">
        <title>Genomic taxonomy of the Vibrionaceae family.</title>
        <authorList>
            <person name="Gomez-Gil B."/>
            <person name="Tanaka M."/>
            <person name="Sawabe T."/>
            <person name="Enciso-Ibarra K."/>
        </authorList>
    </citation>
    <scope>NUCLEOTIDE SEQUENCE [LARGE SCALE GENOMIC DNA]</scope>
    <source>
        <strain evidence="2 3">CAIM 1831</strain>
        <plasmid evidence="3">pva1</plasmid>
    </source>
</reference>
<organism evidence="2 3">
    <name type="scientific">Vibrio alfacsensis</name>
    <dbReference type="NCBI Taxonomy" id="1074311"/>
    <lineage>
        <taxon>Bacteria</taxon>
        <taxon>Pseudomonadati</taxon>
        <taxon>Pseudomonadota</taxon>
        <taxon>Gammaproteobacteria</taxon>
        <taxon>Vibrionales</taxon>
        <taxon>Vibrionaceae</taxon>
        <taxon>Vibrio</taxon>
    </lineage>
</organism>
<dbReference type="Proteomes" id="UP000262832">
    <property type="component" value="Plasmid pVa1"/>
</dbReference>
<evidence type="ECO:0000256" key="1">
    <source>
        <dbReference type="SAM" id="SignalP"/>
    </source>
</evidence>
<geneLocation type="plasmid" evidence="3">
    <name>pva1</name>
</geneLocation>
<feature type="chain" id="PRO_5046412075" evidence="1">
    <location>
        <begin position="25"/>
        <end position="508"/>
    </location>
</feature>
<feature type="signal peptide" evidence="1">
    <location>
        <begin position="1"/>
        <end position="24"/>
    </location>
</feature>
<dbReference type="InterPro" id="IPR010727">
    <property type="entry name" value="DUF1302"/>
</dbReference>
<name>A0ABN5PKG4_9VIBR</name>
<proteinExistence type="predicted"/>
<sequence length="508" mass="55686">MVKKTNHYKKSALCLTFIASSLQAAETINLGDEVTLDWKGNVTYSAAMRLEDPDPILAAKSSGDRNFDKHDMTANGIYLLLEGHLRWKDFGFVASASTFYDHVYQDDKFSDDAQKYHGGYTRLLDFYGYTAFPFGEYGYADIRVGRHVVAWGEGLFFPSISLAQGPTDGIKALVPGTETKDILLPEDQVSMQLEVTPELSLLAHWQFNWQETLVPEPGTFFSTSEAVGEGATCLTQAPGEPCVVASRGANIEPGKTEQWGIGTRYRVTDVSEVGLFFLNYSDRIPMVNLDLSNMFIGQLPEYNVVYFDDIKLYGLTYSTNVGIASIAAEVSYKDGAPVLVGTALPTRGEILQTNLNTIVNFGRNALAESVTLTAEIAYVDIMDADKRNMTGIPDGIPNPETNELYYDDHGFAGAATLILSYPSFTEGWGLSVPIGYSGQFSGRTITGGVGGEGDHRARVGAELTHNQTGIQLALQYVGYFGDPDVDEPVKERTLSDRDNLSFTAKYSF</sequence>
<keyword evidence="3" id="KW-1185">Reference proteome</keyword>
<protein>
    <submittedName>
        <fullName evidence="2">DUF1302 family protein</fullName>
    </submittedName>
</protein>
<dbReference type="Pfam" id="PF06980">
    <property type="entry name" value="DUF1302"/>
    <property type="match status" value="1"/>
</dbReference>
<evidence type="ECO:0000313" key="2">
    <source>
        <dbReference type="EMBL" id="AXY03663.1"/>
    </source>
</evidence>
<dbReference type="EMBL" id="CP032095">
    <property type="protein sequence ID" value="AXY03663.1"/>
    <property type="molecule type" value="Genomic_DNA"/>
</dbReference>
<evidence type="ECO:0000313" key="3">
    <source>
        <dbReference type="Proteomes" id="UP000262832"/>
    </source>
</evidence>